<evidence type="ECO:0000313" key="3">
    <source>
        <dbReference type="EMBL" id="SVD01508.1"/>
    </source>
</evidence>
<reference evidence="3" key="1">
    <citation type="submission" date="2018-05" db="EMBL/GenBank/DDBJ databases">
        <authorList>
            <person name="Lanie J.A."/>
            <person name="Ng W.-L."/>
            <person name="Kazmierczak K.M."/>
            <person name="Andrzejewski T.M."/>
            <person name="Davidsen T.M."/>
            <person name="Wayne K.J."/>
            <person name="Tettelin H."/>
            <person name="Glass J.I."/>
            <person name="Rusch D."/>
            <person name="Podicherti R."/>
            <person name="Tsui H.-C.T."/>
            <person name="Winkler M.E."/>
        </authorList>
    </citation>
    <scope>NUCLEOTIDE SEQUENCE</scope>
</reference>
<organism evidence="3">
    <name type="scientific">marine metagenome</name>
    <dbReference type="NCBI Taxonomy" id="408172"/>
    <lineage>
        <taxon>unclassified sequences</taxon>
        <taxon>metagenomes</taxon>
        <taxon>ecological metagenomes</taxon>
    </lineage>
</organism>
<dbReference type="InterPro" id="IPR024930">
    <property type="entry name" value="Skp_dom_sf"/>
</dbReference>
<dbReference type="GO" id="GO:0051082">
    <property type="term" value="F:unfolded protein binding"/>
    <property type="evidence" value="ECO:0007669"/>
    <property type="project" value="InterPro"/>
</dbReference>
<dbReference type="GO" id="GO:0050821">
    <property type="term" value="P:protein stabilization"/>
    <property type="evidence" value="ECO:0007669"/>
    <property type="project" value="TreeGrafter"/>
</dbReference>
<evidence type="ECO:0008006" key="4">
    <source>
        <dbReference type="Google" id="ProtNLM"/>
    </source>
</evidence>
<dbReference type="EMBL" id="UINC01124393">
    <property type="protein sequence ID" value="SVD01508.1"/>
    <property type="molecule type" value="Genomic_DNA"/>
</dbReference>
<dbReference type="Pfam" id="PF03938">
    <property type="entry name" value="OmpH"/>
    <property type="match status" value="1"/>
</dbReference>
<accession>A0A382RX64</accession>
<dbReference type="PANTHER" id="PTHR35089">
    <property type="entry name" value="CHAPERONE PROTEIN SKP"/>
    <property type="match status" value="1"/>
</dbReference>
<dbReference type="GO" id="GO:0005829">
    <property type="term" value="C:cytosol"/>
    <property type="evidence" value="ECO:0007669"/>
    <property type="project" value="TreeGrafter"/>
</dbReference>
<evidence type="ECO:0000256" key="2">
    <source>
        <dbReference type="ARBA" id="ARBA00022729"/>
    </source>
</evidence>
<dbReference type="AlphaFoldDB" id="A0A382RX64"/>
<dbReference type="PANTHER" id="PTHR35089:SF1">
    <property type="entry name" value="CHAPERONE PROTEIN SKP"/>
    <property type="match status" value="1"/>
</dbReference>
<dbReference type="InterPro" id="IPR005632">
    <property type="entry name" value="Chaperone_Skp"/>
</dbReference>
<sequence>MLKRIIIHTVFMVIASLMIVPDAISQNNKIGYVDLERIRQTYKGFKDAQSQFQKSVKDSQDKVRMMEEEVASMKQRYEARKMMLTDTKRQED</sequence>
<name>A0A382RX64_9ZZZZ</name>
<proteinExistence type="inferred from homology"/>
<dbReference type="SUPFAM" id="SSF111384">
    <property type="entry name" value="OmpH-like"/>
    <property type="match status" value="1"/>
</dbReference>
<feature type="non-terminal residue" evidence="3">
    <location>
        <position position="92"/>
    </location>
</feature>
<comment type="similarity">
    <text evidence="1">Belongs to the Skp family.</text>
</comment>
<keyword evidence="2" id="KW-0732">Signal</keyword>
<protein>
    <recommendedName>
        <fullName evidence="4">OmpH family outer membrane protein</fullName>
    </recommendedName>
</protein>
<dbReference type="Gene3D" id="3.30.910.20">
    <property type="entry name" value="Skp domain"/>
    <property type="match status" value="1"/>
</dbReference>
<evidence type="ECO:0000256" key="1">
    <source>
        <dbReference type="ARBA" id="ARBA00009091"/>
    </source>
</evidence>
<gene>
    <name evidence="3" type="ORF">METZ01_LOCUS354362</name>
</gene>